<dbReference type="GO" id="GO:0005524">
    <property type="term" value="F:ATP binding"/>
    <property type="evidence" value="ECO:0007669"/>
    <property type="project" value="UniProtKB-KW"/>
</dbReference>
<dbReference type="PANTHER" id="PTHR12280:SF20">
    <property type="entry name" value="4'-PHOSPHOPANTETHEINE PHOSPHATASE"/>
    <property type="match status" value="1"/>
</dbReference>
<dbReference type="Gene3D" id="3.30.420.40">
    <property type="match status" value="1"/>
</dbReference>
<dbReference type="Gene3D" id="3.30.420.510">
    <property type="match status" value="1"/>
</dbReference>
<feature type="compositionally biased region" description="Basic residues" evidence="4">
    <location>
        <begin position="20"/>
        <end position="45"/>
    </location>
</feature>
<gene>
    <name evidence="5" type="ORF">B5807_00600</name>
</gene>
<evidence type="ECO:0000256" key="1">
    <source>
        <dbReference type="ARBA" id="ARBA00022741"/>
    </source>
</evidence>
<evidence type="ECO:0008006" key="7">
    <source>
        <dbReference type="Google" id="ProtNLM"/>
    </source>
</evidence>
<evidence type="ECO:0000256" key="4">
    <source>
        <dbReference type="SAM" id="MobiDB-lite"/>
    </source>
</evidence>
<dbReference type="InterPro" id="IPR043129">
    <property type="entry name" value="ATPase_NBD"/>
</dbReference>
<dbReference type="Proteomes" id="UP000193240">
    <property type="component" value="Unassembled WGS sequence"/>
</dbReference>
<sequence length="514" mass="56745">MEGLSLSTGPAVPSLQSQRSPHHSPFHLTSKRLHTSRQRRKRARLQPRLAPTTTMSPAQDPAAGETGIAASRIRHAHAHSLSGTITTRPRRTTAQSDIHETILHPGNVKINVQGAFIVDEEQPGTPQSEDYEHDPKDIRLPNHTAVVSHIAVDIGGSLAKLVYFSREHGDDSLGGRLNFLKFETDRIDTCIDFMRNLVSDHRDNGTEPSDICVMATGGGAYKYYDKITEALGVEVIREDEMESLITGLDFFINEIPNEVFTYSEDQPMEFVAHPPDPPNIYPYLLVNIGSGVSMVKVSGPQKFERIGGTSLGGGTLWGLLSMLTGARSFDDMLRLAEKGDNSTVDLLVGDIYGQAYNKIGLKSTHIASSFGKVYKKKRAAERDAEDGCNGDFKRRGEEEHVDGGSELEHSPSGFAPEDISRSLLYAVSNNIGQIAYLHAEKHGLERIYFGGSFIGGHAQTMNTLSYAIRFWSKESKQAYFLRHEGYLGAVGAFLKRQPRNWGRRESVQGTRPLV</sequence>
<organism evidence="5 6">
    <name type="scientific">Epicoccum nigrum</name>
    <name type="common">Soil fungus</name>
    <name type="synonym">Epicoccum purpurascens</name>
    <dbReference type="NCBI Taxonomy" id="105696"/>
    <lineage>
        <taxon>Eukaryota</taxon>
        <taxon>Fungi</taxon>
        <taxon>Dikarya</taxon>
        <taxon>Ascomycota</taxon>
        <taxon>Pezizomycotina</taxon>
        <taxon>Dothideomycetes</taxon>
        <taxon>Pleosporomycetidae</taxon>
        <taxon>Pleosporales</taxon>
        <taxon>Pleosporineae</taxon>
        <taxon>Didymellaceae</taxon>
        <taxon>Epicoccum</taxon>
    </lineage>
</organism>
<dbReference type="FunFam" id="3.30.420.40:FF:000115">
    <property type="entry name" value="Pantothenate kinase PanK"/>
    <property type="match status" value="1"/>
</dbReference>
<evidence type="ECO:0000256" key="3">
    <source>
        <dbReference type="ARBA" id="ARBA00022993"/>
    </source>
</evidence>
<evidence type="ECO:0000256" key="2">
    <source>
        <dbReference type="ARBA" id="ARBA00022840"/>
    </source>
</evidence>
<keyword evidence="1" id="KW-0547">Nucleotide-binding</keyword>
<dbReference type="SUPFAM" id="SSF53067">
    <property type="entry name" value="Actin-like ATPase domain"/>
    <property type="match status" value="2"/>
</dbReference>
<dbReference type="CDD" id="cd24123">
    <property type="entry name" value="ASKHA_NBD_PanK-II_Pank4"/>
    <property type="match status" value="1"/>
</dbReference>
<dbReference type="GO" id="GO:0005829">
    <property type="term" value="C:cytosol"/>
    <property type="evidence" value="ECO:0007669"/>
    <property type="project" value="TreeGrafter"/>
</dbReference>
<protein>
    <recommendedName>
        <fullName evidence="7">Pantothenate kinase</fullName>
    </recommendedName>
</protein>
<dbReference type="PANTHER" id="PTHR12280">
    <property type="entry name" value="PANTOTHENATE KINASE"/>
    <property type="match status" value="1"/>
</dbReference>
<dbReference type="InParanoid" id="A0A1Y2MDD0"/>
<feature type="compositionally biased region" description="Basic and acidic residues" evidence="4">
    <location>
        <begin position="391"/>
        <end position="409"/>
    </location>
</feature>
<dbReference type="STRING" id="105696.A0A1Y2MDD0"/>
<evidence type="ECO:0000313" key="6">
    <source>
        <dbReference type="Proteomes" id="UP000193240"/>
    </source>
</evidence>
<dbReference type="OMA" id="WSKGAKQ"/>
<keyword evidence="6" id="KW-1185">Reference proteome</keyword>
<dbReference type="Pfam" id="PF03630">
    <property type="entry name" value="Fumble"/>
    <property type="match status" value="1"/>
</dbReference>
<dbReference type="FunCoup" id="A0A1Y2MDD0">
    <property type="interactions" value="757"/>
</dbReference>
<dbReference type="GO" id="GO:0004594">
    <property type="term" value="F:pantothenate kinase activity"/>
    <property type="evidence" value="ECO:0007669"/>
    <property type="project" value="TreeGrafter"/>
</dbReference>
<feature type="compositionally biased region" description="Polar residues" evidence="4">
    <location>
        <begin position="1"/>
        <end position="19"/>
    </location>
</feature>
<dbReference type="InterPro" id="IPR004567">
    <property type="entry name" value="Type_II_PanK"/>
</dbReference>
<dbReference type="EMBL" id="KZ107838">
    <property type="protein sequence ID" value="OSS54144.1"/>
    <property type="molecule type" value="Genomic_DNA"/>
</dbReference>
<name>A0A1Y2MDD0_EPING</name>
<reference evidence="5 6" key="1">
    <citation type="journal article" date="2017" name="Genome Announc.">
        <title>Genome sequence of the saprophytic ascomycete Epicoccum nigrum ICMP 19927 strain isolated from New Zealand.</title>
        <authorList>
            <person name="Fokin M."/>
            <person name="Fleetwood D."/>
            <person name="Weir B.S."/>
            <person name="Villas-Boas S.G."/>
        </authorList>
    </citation>
    <scope>NUCLEOTIDE SEQUENCE [LARGE SCALE GENOMIC DNA]</scope>
    <source>
        <strain evidence="5 6">ICMP 19927</strain>
    </source>
</reference>
<dbReference type="GO" id="GO:0015937">
    <property type="term" value="P:coenzyme A biosynthetic process"/>
    <property type="evidence" value="ECO:0007669"/>
    <property type="project" value="UniProtKB-KW"/>
</dbReference>
<dbReference type="GO" id="GO:0005634">
    <property type="term" value="C:nucleus"/>
    <property type="evidence" value="ECO:0007669"/>
    <property type="project" value="TreeGrafter"/>
</dbReference>
<accession>A0A1Y2MDD0</accession>
<dbReference type="NCBIfam" id="TIGR00555">
    <property type="entry name" value="panK_eukar"/>
    <property type="match status" value="1"/>
</dbReference>
<dbReference type="AlphaFoldDB" id="A0A1Y2MDD0"/>
<evidence type="ECO:0000313" key="5">
    <source>
        <dbReference type="EMBL" id="OSS54144.1"/>
    </source>
</evidence>
<proteinExistence type="predicted"/>
<keyword evidence="2" id="KW-0067">ATP-binding</keyword>
<keyword evidence="3" id="KW-0173">Coenzyme A biosynthesis</keyword>
<dbReference type="FunFam" id="3.30.420.510:FF:000005">
    <property type="entry name" value="Probable pantothenate kinase"/>
    <property type="match status" value="1"/>
</dbReference>
<feature type="region of interest" description="Disordered" evidence="4">
    <location>
        <begin position="385"/>
        <end position="413"/>
    </location>
</feature>
<feature type="region of interest" description="Disordered" evidence="4">
    <location>
        <begin position="1"/>
        <end position="64"/>
    </location>
</feature>